<dbReference type="InterPro" id="IPR003598">
    <property type="entry name" value="Ig_sub2"/>
</dbReference>
<dbReference type="InterPro" id="IPR013098">
    <property type="entry name" value="Ig_I-set"/>
</dbReference>
<name>A0A443R6N7_9ACAR</name>
<dbReference type="GO" id="GO:0048468">
    <property type="term" value="P:cell development"/>
    <property type="evidence" value="ECO:0007669"/>
    <property type="project" value="UniProtKB-ARBA"/>
</dbReference>
<feature type="domain" description="Ig-like" evidence="3">
    <location>
        <begin position="25"/>
        <end position="112"/>
    </location>
</feature>
<dbReference type="SMART" id="SM00409">
    <property type="entry name" value="IG"/>
    <property type="match status" value="1"/>
</dbReference>
<protein>
    <submittedName>
        <fullName evidence="4">Down syndrome cell adhesion molecule-like protein Dscam2</fullName>
    </submittedName>
</protein>
<dbReference type="AlphaFoldDB" id="A0A443R6N7"/>
<evidence type="ECO:0000256" key="1">
    <source>
        <dbReference type="ARBA" id="ARBA00023319"/>
    </source>
</evidence>
<comment type="caution">
    <text evidence="4">The sequence shown here is derived from an EMBL/GenBank/DDBJ whole genome shotgun (WGS) entry which is preliminary data.</text>
</comment>
<dbReference type="PANTHER" id="PTHR10075:SF14">
    <property type="entry name" value="CELL ADHESION MOLECULE DSCAM2-RELATED"/>
    <property type="match status" value="1"/>
</dbReference>
<keyword evidence="1" id="KW-0393">Immunoglobulin domain</keyword>
<dbReference type="STRING" id="299467.A0A443R6N7"/>
<accession>A0A443R6N7</accession>
<dbReference type="Proteomes" id="UP000288716">
    <property type="component" value="Unassembled WGS sequence"/>
</dbReference>
<evidence type="ECO:0000256" key="2">
    <source>
        <dbReference type="SAM" id="SignalP"/>
    </source>
</evidence>
<organism evidence="4 5">
    <name type="scientific">Leptotrombidium deliense</name>
    <dbReference type="NCBI Taxonomy" id="299467"/>
    <lineage>
        <taxon>Eukaryota</taxon>
        <taxon>Metazoa</taxon>
        <taxon>Ecdysozoa</taxon>
        <taxon>Arthropoda</taxon>
        <taxon>Chelicerata</taxon>
        <taxon>Arachnida</taxon>
        <taxon>Acari</taxon>
        <taxon>Acariformes</taxon>
        <taxon>Trombidiformes</taxon>
        <taxon>Prostigmata</taxon>
        <taxon>Anystina</taxon>
        <taxon>Parasitengona</taxon>
        <taxon>Trombiculoidea</taxon>
        <taxon>Trombiculidae</taxon>
        <taxon>Leptotrombidium</taxon>
    </lineage>
</organism>
<dbReference type="Gene3D" id="2.60.40.10">
    <property type="entry name" value="Immunoglobulins"/>
    <property type="match status" value="1"/>
</dbReference>
<dbReference type="InterPro" id="IPR013783">
    <property type="entry name" value="Ig-like_fold"/>
</dbReference>
<evidence type="ECO:0000259" key="3">
    <source>
        <dbReference type="PROSITE" id="PS50835"/>
    </source>
</evidence>
<sequence>MFKLLFVYVCLSVLRCSFSNIIKAPVISPVVNERVFNENSEASIICAVETGSEPFSFQWFKNRNPISDHQTKKIKITKTHLTSHLHFQNIAIENEGNYTCVVRNEFGSDSIYILVGVKVAPKWTVEPKDVGLIF</sequence>
<proteinExistence type="predicted"/>
<dbReference type="FunFam" id="2.60.40.10:FF:000333">
    <property type="entry name" value="Down syndrome cell adhesion molecule"/>
    <property type="match status" value="1"/>
</dbReference>
<reference evidence="4 5" key="1">
    <citation type="journal article" date="2018" name="Gigascience">
        <title>Genomes of trombidid mites reveal novel predicted allergens and laterally-transferred genes associated with secondary metabolism.</title>
        <authorList>
            <person name="Dong X."/>
            <person name="Chaisiri K."/>
            <person name="Xia D."/>
            <person name="Armstrong S.D."/>
            <person name="Fang Y."/>
            <person name="Donnelly M.J."/>
            <person name="Kadowaki T."/>
            <person name="McGarry J.W."/>
            <person name="Darby A.C."/>
            <person name="Makepeace B.L."/>
        </authorList>
    </citation>
    <scope>NUCLEOTIDE SEQUENCE [LARGE SCALE GENOMIC DNA]</scope>
    <source>
        <strain evidence="4">UoL-UT</strain>
    </source>
</reference>
<dbReference type="PROSITE" id="PS50835">
    <property type="entry name" value="IG_LIKE"/>
    <property type="match status" value="1"/>
</dbReference>
<keyword evidence="5" id="KW-1185">Reference proteome</keyword>
<dbReference type="InterPro" id="IPR003599">
    <property type="entry name" value="Ig_sub"/>
</dbReference>
<dbReference type="EMBL" id="NCKV01049417">
    <property type="protein sequence ID" value="RWS10929.1"/>
    <property type="molecule type" value="Genomic_DNA"/>
</dbReference>
<gene>
    <name evidence="4" type="ORF">B4U80_09378</name>
</gene>
<dbReference type="VEuPathDB" id="VectorBase:LDEU014074"/>
<dbReference type="Pfam" id="PF07679">
    <property type="entry name" value="I-set"/>
    <property type="match status" value="1"/>
</dbReference>
<dbReference type="OrthoDB" id="6510948at2759"/>
<dbReference type="InterPro" id="IPR007110">
    <property type="entry name" value="Ig-like_dom"/>
</dbReference>
<dbReference type="InterPro" id="IPR036179">
    <property type="entry name" value="Ig-like_dom_sf"/>
</dbReference>
<evidence type="ECO:0000313" key="4">
    <source>
        <dbReference type="EMBL" id="RWS10929.1"/>
    </source>
</evidence>
<dbReference type="SMART" id="SM00408">
    <property type="entry name" value="IGc2"/>
    <property type="match status" value="1"/>
</dbReference>
<feature type="signal peptide" evidence="2">
    <location>
        <begin position="1"/>
        <end position="19"/>
    </location>
</feature>
<feature type="chain" id="PRO_5019388506" evidence="2">
    <location>
        <begin position="20"/>
        <end position="134"/>
    </location>
</feature>
<dbReference type="SUPFAM" id="SSF48726">
    <property type="entry name" value="Immunoglobulin"/>
    <property type="match status" value="1"/>
</dbReference>
<dbReference type="PANTHER" id="PTHR10075">
    <property type="entry name" value="BASIGIN RELATED"/>
    <property type="match status" value="1"/>
</dbReference>
<keyword evidence="2" id="KW-0732">Signal</keyword>
<evidence type="ECO:0000313" key="5">
    <source>
        <dbReference type="Proteomes" id="UP000288716"/>
    </source>
</evidence>